<dbReference type="InterPro" id="IPR049492">
    <property type="entry name" value="BD-FAE-like_dom"/>
</dbReference>
<evidence type="ECO:0000313" key="5">
    <source>
        <dbReference type="EMBL" id="NHK28688.1"/>
    </source>
</evidence>
<dbReference type="EMBL" id="BMGZ01000002">
    <property type="protein sequence ID" value="GGH99220.1"/>
    <property type="molecule type" value="Genomic_DNA"/>
</dbReference>
<dbReference type="AlphaFoldDB" id="A0A8J3A9D1"/>
<evidence type="ECO:0000256" key="2">
    <source>
        <dbReference type="SAM" id="SignalP"/>
    </source>
</evidence>
<dbReference type="InterPro" id="IPR029058">
    <property type="entry name" value="AB_hydrolase_fold"/>
</dbReference>
<dbReference type="Gene3D" id="3.40.50.1820">
    <property type="entry name" value="alpha/beta hydrolase"/>
    <property type="match status" value="1"/>
</dbReference>
<feature type="signal peptide" evidence="2">
    <location>
        <begin position="1"/>
        <end position="20"/>
    </location>
</feature>
<evidence type="ECO:0000256" key="1">
    <source>
        <dbReference type="ARBA" id="ARBA00022801"/>
    </source>
</evidence>
<keyword evidence="7" id="KW-1185">Reference proteome</keyword>
<dbReference type="Proteomes" id="UP000621856">
    <property type="component" value="Unassembled WGS sequence"/>
</dbReference>
<reference evidence="4" key="1">
    <citation type="journal article" date="2014" name="Int. J. Syst. Evol. Microbiol.">
        <title>Complete genome sequence of Corynebacterium casei LMG S-19264T (=DSM 44701T), isolated from a smear-ripened cheese.</title>
        <authorList>
            <consortium name="US DOE Joint Genome Institute (JGI-PGF)"/>
            <person name="Walter F."/>
            <person name="Albersmeier A."/>
            <person name="Kalinowski J."/>
            <person name="Ruckert C."/>
        </authorList>
    </citation>
    <scope>NUCLEOTIDE SEQUENCE</scope>
    <source>
        <strain evidence="4">CGMCC 1.14984</strain>
    </source>
</reference>
<keyword evidence="2" id="KW-0732">Signal</keyword>
<evidence type="ECO:0000313" key="6">
    <source>
        <dbReference type="Proteomes" id="UP000621856"/>
    </source>
</evidence>
<dbReference type="EMBL" id="VCJR02000002">
    <property type="protein sequence ID" value="NHK28688.1"/>
    <property type="molecule type" value="Genomic_DNA"/>
</dbReference>
<organism evidence="4 6">
    <name type="scientific">Aquisalinus luteolus</name>
    <dbReference type="NCBI Taxonomy" id="1566827"/>
    <lineage>
        <taxon>Bacteria</taxon>
        <taxon>Pseudomonadati</taxon>
        <taxon>Pseudomonadota</taxon>
        <taxon>Alphaproteobacteria</taxon>
        <taxon>Parvularculales</taxon>
        <taxon>Parvularculaceae</taxon>
        <taxon>Aquisalinus</taxon>
    </lineage>
</organism>
<comment type="caution">
    <text evidence="4">The sequence shown here is derived from an EMBL/GenBank/DDBJ whole genome shotgun (WGS) entry which is preliminary data.</text>
</comment>
<proteinExistence type="predicted"/>
<reference evidence="5 7" key="2">
    <citation type="submission" date="2020-02" db="EMBL/GenBank/DDBJ databases">
        <title>Genome sequence of Parvularcula flava strain NH6-79.</title>
        <authorList>
            <person name="Abdul Karim M.H."/>
            <person name="Lam M.Q."/>
            <person name="Chen S.J."/>
            <person name="Yahya A."/>
            <person name="Shahir S."/>
            <person name="Shamsir M.S."/>
            <person name="Chong C.S."/>
        </authorList>
    </citation>
    <scope>NUCLEOTIDE SEQUENCE [LARGE SCALE GENOMIC DNA]</scope>
    <source>
        <strain evidence="5 7">NH6-79</strain>
    </source>
</reference>
<keyword evidence="1 5" id="KW-0378">Hydrolase</keyword>
<dbReference type="InterPro" id="IPR050300">
    <property type="entry name" value="GDXG_lipolytic_enzyme"/>
</dbReference>
<evidence type="ECO:0000259" key="3">
    <source>
        <dbReference type="Pfam" id="PF20434"/>
    </source>
</evidence>
<reference evidence="4" key="3">
    <citation type="submission" date="2020-09" db="EMBL/GenBank/DDBJ databases">
        <authorList>
            <person name="Sun Q."/>
            <person name="Zhou Y."/>
        </authorList>
    </citation>
    <scope>NUCLEOTIDE SEQUENCE</scope>
    <source>
        <strain evidence="4">CGMCC 1.14984</strain>
    </source>
</reference>
<dbReference type="RefSeq" id="WP_155140905.1">
    <property type="nucleotide sequence ID" value="NZ_BMGZ01000002.1"/>
</dbReference>
<dbReference type="Pfam" id="PF20434">
    <property type="entry name" value="BD-FAE"/>
    <property type="match status" value="1"/>
</dbReference>
<dbReference type="Proteomes" id="UP000818603">
    <property type="component" value="Unassembled WGS sequence"/>
</dbReference>
<evidence type="ECO:0000313" key="7">
    <source>
        <dbReference type="Proteomes" id="UP000818603"/>
    </source>
</evidence>
<feature type="chain" id="PRO_5035234605" evidence="2">
    <location>
        <begin position="21"/>
        <end position="290"/>
    </location>
</feature>
<name>A0A8J3A9D1_9PROT</name>
<dbReference type="GO" id="GO:0016787">
    <property type="term" value="F:hydrolase activity"/>
    <property type="evidence" value="ECO:0007669"/>
    <property type="project" value="UniProtKB-KW"/>
</dbReference>
<feature type="domain" description="BD-FAE-like" evidence="3">
    <location>
        <begin position="55"/>
        <end position="241"/>
    </location>
</feature>
<sequence length="290" mass="30673">MAVSAVRHFIFLVMAGFALSACSTLQLFDTFAPKDAGGVLAERDIAYGPGDRQKLNVYTPKDGADGAPVLMFIYGGSWKEGDKDLYDFAGRAFAAQGFVTVIADYRLVPDVRFPAFVEDGAAAVAWIEENIADFGGDAERFYLAGHSAGAYNAVMLAVDPQWLAAAGVSDGFVDGVAGLAGPYDFYPWDTDVSREAFRGADDPANTTQPVALITADAPPLLLMTGTDDTTVKPRNVDALAAKAEALGVPVTVKKYEGVDHVGIAGALSRPFRDEAPVLEDIVTFFNSIAG</sequence>
<dbReference type="PANTHER" id="PTHR48081">
    <property type="entry name" value="AB HYDROLASE SUPERFAMILY PROTEIN C4A8.06C"/>
    <property type="match status" value="1"/>
</dbReference>
<accession>A0A8J3A9D1</accession>
<dbReference type="PANTHER" id="PTHR48081:SF9">
    <property type="entry name" value="CARBOXYLESTERASE"/>
    <property type="match status" value="1"/>
</dbReference>
<protein>
    <submittedName>
        <fullName evidence="5">Alpha/beta hydrolase</fullName>
    </submittedName>
    <submittedName>
        <fullName evidence="4">Carboxylesterase</fullName>
    </submittedName>
</protein>
<gene>
    <name evidence="5" type="ORF">FF098_012280</name>
    <name evidence="4" type="ORF">GCM10011355_24660</name>
</gene>
<dbReference type="SUPFAM" id="SSF53474">
    <property type="entry name" value="alpha/beta-Hydrolases"/>
    <property type="match status" value="1"/>
</dbReference>
<dbReference type="PROSITE" id="PS51257">
    <property type="entry name" value="PROKAR_LIPOPROTEIN"/>
    <property type="match status" value="1"/>
</dbReference>
<evidence type="ECO:0000313" key="4">
    <source>
        <dbReference type="EMBL" id="GGH99220.1"/>
    </source>
</evidence>